<protein>
    <submittedName>
        <fullName evidence="3">PepSY domain-containing protein</fullName>
    </submittedName>
</protein>
<evidence type="ECO:0000256" key="2">
    <source>
        <dbReference type="SAM" id="Phobius"/>
    </source>
</evidence>
<dbReference type="Pfam" id="PF03929">
    <property type="entry name" value="PepSY_TM"/>
    <property type="match status" value="1"/>
</dbReference>
<feature type="compositionally biased region" description="Basic and acidic residues" evidence="1">
    <location>
        <begin position="278"/>
        <end position="300"/>
    </location>
</feature>
<evidence type="ECO:0000256" key="1">
    <source>
        <dbReference type="SAM" id="MobiDB-lite"/>
    </source>
</evidence>
<evidence type="ECO:0000313" key="3">
    <source>
        <dbReference type="EMBL" id="NJQ17742.1"/>
    </source>
</evidence>
<dbReference type="PANTHER" id="PTHR34219:SF1">
    <property type="entry name" value="PEPSY DOMAIN-CONTAINING PROTEIN"/>
    <property type="match status" value="1"/>
</dbReference>
<reference evidence="3 4" key="1">
    <citation type="submission" date="2020-03" db="EMBL/GenBank/DDBJ databases">
        <title>Draft genome of Streptomyces sp. ventii, isolated from the Axial Seamount in the Pacific Ocean, and resequencing of the two type strains Streptomyces lonarensis strain NCL 716 and Streptomyces bohaiensis strain 11A07.</title>
        <authorList>
            <person name="Loughran R.M."/>
            <person name="Pfannmuller K.M."/>
            <person name="Wasson B.J."/>
            <person name="Deadmond M.C."/>
            <person name="Paddock B.E."/>
            <person name="Koyack M.J."/>
            <person name="Gallegos D.A."/>
            <person name="Mitchell E.A."/>
            <person name="Ushijima B."/>
            <person name="Saw J.H."/>
            <person name="Mcphail K.L."/>
            <person name="Videau P."/>
        </authorList>
    </citation>
    <scope>NUCLEOTIDE SEQUENCE [LARGE SCALE GENOMIC DNA]</scope>
    <source>
        <strain evidence="3 4">11A07</strain>
    </source>
</reference>
<feature type="region of interest" description="Disordered" evidence="1">
    <location>
        <begin position="264"/>
        <end position="309"/>
    </location>
</feature>
<accession>A0ABX1CJY1</accession>
<feature type="transmembrane region" description="Helical" evidence="2">
    <location>
        <begin position="437"/>
        <end position="456"/>
    </location>
</feature>
<proteinExistence type="predicted"/>
<gene>
    <name evidence="3" type="ORF">HCN52_23080</name>
</gene>
<organism evidence="3 4">
    <name type="scientific">Streptomyces bohaiensis</name>
    <dbReference type="NCBI Taxonomy" id="1431344"/>
    <lineage>
        <taxon>Bacteria</taxon>
        <taxon>Bacillati</taxon>
        <taxon>Actinomycetota</taxon>
        <taxon>Actinomycetes</taxon>
        <taxon>Kitasatosporales</taxon>
        <taxon>Streptomycetaceae</taxon>
        <taxon>Streptomyces</taxon>
    </lineage>
</organism>
<feature type="transmembrane region" description="Helical" evidence="2">
    <location>
        <begin position="36"/>
        <end position="61"/>
    </location>
</feature>
<dbReference type="EMBL" id="JAAVJC010000392">
    <property type="protein sequence ID" value="NJQ17742.1"/>
    <property type="molecule type" value="Genomic_DNA"/>
</dbReference>
<feature type="region of interest" description="Disordered" evidence="1">
    <location>
        <begin position="1"/>
        <end position="24"/>
    </location>
</feature>
<name>A0ABX1CJY1_9ACTN</name>
<keyword evidence="4" id="KW-1185">Reference proteome</keyword>
<dbReference type="RefSeq" id="WP_168090373.1">
    <property type="nucleotide sequence ID" value="NZ_BHZH01000179.1"/>
</dbReference>
<comment type="caution">
    <text evidence="3">The sequence shown here is derived from an EMBL/GenBank/DDBJ whole genome shotgun (WGS) entry which is preliminary data.</text>
</comment>
<feature type="transmembrane region" description="Helical" evidence="2">
    <location>
        <begin position="397"/>
        <end position="417"/>
    </location>
</feature>
<dbReference type="InterPro" id="IPR005625">
    <property type="entry name" value="PepSY-ass_TM"/>
</dbReference>
<evidence type="ECO:0000313" key="4">
    <source>
        <dbReference type="Proteomes" id="UP000727056"/>
    </source>
</evidence>
<feature type="compositionally biased region" description="Basic and acidic residues" evidence="1">
    <location>
        <begin position="1"/>
        <end position="11"/>
    </location>
</feature>
<sequence length="494" mass="53049">MSAPPHLREAAEESPPERPGYGRRSRSGFRALVLRLHFYAGLLIAPFLVIAALTGMLYAAAVPAERIIYSDHLRVPVGEQVLSVDEQVAAAREEYPEGTISGVRPGAEPGDTTRVLLTLPDLGPSHRLGVFVDPYTADVIGALEVYGSSGALPARWWIDEMHRGLHLGDFGRLYSELAASWLIVVAAGGVVLWIGRRREANRLRRTLLPERGLRGRRATLTWHGVVGLWISVGLMALAATGLTWSQYAGSNVTDLRASLSWQTPTVATTPDGGSAPGDHGDHGDHADHGDHGDHAGHEAGAEGDAPDIGPELARQAAEGQGLRAPVEIVYPAEPGAAYVVKEIKPNWPIRHDAVAVDSASAVVTDTVRYDDWPLAAKLARVGVDGHMGLLFGLPNQLALIALCGALIAVVVLGYRMWWQRRPTREPRGWGRPPARGAWRRVPLAVLLPGAAVTLLIGWFVPLLGISLLVFLAVDALLGLRARRRREAAASATAE</sequence>
<keyword evidence="2" id="KW-1133">Transmembrane helix</keyword>
<feature type="transmembrane region" description="Helical" evidence="2">
    <location>
        <begin position="177"/>
        <end position="195"/>
    </location>
</feature>
<keyword evidence="2" id="KW-0812">Transmembrane</keyword>
<dbReference type="PANTHER" id="PTHR34219">
    <property type="entry name" value="IRON-REGULATED INNER MEMBRANE PROTEIN-RELATED"/>
    <property type="match status" value="1"/>
</dbReference>
<dbReference type="Proteomes" id="UP000727056">
    <property type="component" value="Unassembled WGS sequence"/>
</dbReference>
<feature type="transmembrane region" description="Helical" evidence="2">
    <location>
        <begin position="220"/>
        <end position="244"/>
    </location>
</feature>
<keyword evidence="2" id="KW-0472">Membrane</keyword>